<evidence type="ECO:0000256" key="8">
    <source>
        <dbReference type="ARBA" id="ARBA00048679"/>
    </source>
</evidence>
<keyword evidence="11" id="KW-0812">Transmembrane</keyword>
<dbReference type="SMART" id="SM00220">
    <property type="entry name" value="S_TKc"/>
    <property type="match status" value="1"/>
</dbReference>
<feature type="region of interest" description="Disordered" evidence="10">
    <location>
        <begin position="577"/>
        <end position="649"/>
    </location>
</feature>
<dbReference type="InterPro" id="IPR017441">
    <property type="entry name" value="Protein_kinase_ATP_BS"/>
</dbReference>
<keyword evidence="11" id="KW-1133">Transmembrane helix</keyword>
<organism evidence="13 14">
    <name type="scientific">Pseudocalidococcus azoricus BACA0444</name>
    <dbReference type="NCBI Taxonomy" id="2918990"/>
    <lineage>
        <taxon>Bacteria</taxon>
        <taxon>Bacillati</taxon>
        <taxon>Cyanobacteriota</taxon>
        <taxon>Cyanophyceae</taxon>
        <taxon>Acaryochloridales</taxon>
        <taxon>Thermosynechococcaceae</taxon>
        <taxon>Pseudocalidococcus</taxon>
        <taxon>Pseudocalidococcus azoricus</taxon>
    </lineage>
</organism>
<evidence type="ECO:0000256" key="1">
    <source>
        <dbReference type="ARBA" id="ARBA00012513"/>
    </source>
</evidence>
<dbReference type="AlphaFoldDB" id="A0AAE4JYA2"/>
<keyword evidence="4 9" id="KW-0547">Nucleotide-binding</keyword>
<feature type="transmembrane region" description="Helical" evidence="11">
    <location>
        <begin position="359"/>
        <end position="383"/>
    </location>
</feature>
<evidence type="ECO:0000256" key="7">
    <source>
        <dbReference type="ARBA" id="ARBA00047899"/>
    </source>
</evidence>
<reference evidence="14" key="1">
    <citation type="submission" date="2023-07" db="EMBL/GenBank/DDBJ databases">
        <authorList>
            <person name="Luz R."/>
            <person name="Cordeiro R."/>
            <person name="Fonseca A."/>
            <person name="Goncalves V."/>
        </authorList>
    </citation>
    <scope>NUCLEOTIDE SEQUENCE [LARGE SCALE GENOMIC DNA]</scope>
    <source>
        <strain evidence="14">BACA0444</strain>
    </source>
</reference>
<feature type="compositionally biased region" description="Low complexity" evidence="10">
    <location>
        <begin position="580"/>
        <end position="598"/>
    </location>
</feature>
<dbReference type="RefSeq" id="WP_322876822.1">
    <property type="nucleotide sequence ID" value="NZ_JAVMIP010000001.1"/>
</dbReference>
<dbReference type="EMBL" id="JAVMIP010000001">
    <property type="protein sequence ID" value="MDS3859512.1"/>
    <property type="molecule type" value="Genomic_DNA"/>
</dbReference>
<feature type="binding site" evidence="9">
    <location>
        <position position="41"/>
    </location>
    <ligand>
        <name>ATP</name>
        <dbReference type="ChEBI" id="CHEBI:30616"/>
    </ligand>
</feature>
<comment type="catalytic activity">
    <reaction evidence="7">
        <text>L-threonyl-[protein] + ATP = O-phospho-L-threonyl-[protein] + ADP + H(+)</text>
        <dbReference type="Rhea" id="RHEA:46608"/>
        <dbReference type="Rhea" id="RHEA-COMP:11060"/>
        <dbReference type="Rhea" id="RHEA-COMP:11605"/>
        <dbReference type="ChEBI" id="CHEBI:15378"/>
        <dbReference type="ChEBI" id="CHEBI:30013"/>
        <dbReference type="ChEBI" id="CHEBI:30616"/>
        <dbReference type="ChEBI" id="CHEBI:61977"/>
        <dbReference type="ChEBI" id="CHEBI:456216"/>
        <dbReference type="EC" id="2.7.11.1"/>
    </reaction>
</comment>
<evidence type="ECO:0000259" key="12">
    <source>
        <dbReference type="PROSITE" id="PS50011"/>
    </source>
</evidence>
<dbReference type="PROSITE" id="PS50011">
    <property type="entry name" value="PROTEIN_KINASE_DOM"/>
    <property type="match status" value="1"/>
</dbReference>
<keyword evidence="14" id="KW-1185">Reference proteome</keyword>
<dbReference type="SUPFAM" id="SSF56112">
    <property type="entry name" value="Protein kinase-like (PK-like)"/>
    <property type="match status" value="1"/>
</dbReference>
<dbReference type="CDD" id="cd14014">
    <property type="entry name" value="STKc_PknB_like"/>
    <property type="match status" value="1"/>
</dbReference>
<evidence type="ECO:0000256" key="3">
    <source>
        <dbReference type="ARBA" id="ARBA00022679"/>
    </source>
</evidence>
<dbReference type="InterPro" id="IPR011009">
    <property type="entry name" value="Kinase-like_dom_sf"/>
</dbReference>
<protein>
    <recommendedName>
        <fullName evidence="1">non-specific serine/threonine protein kinase</fullName>
        <ecNumber evidence="1">2.7.11.1</ecNumber>
    </recommendedName>
</protein>
<evidence type="ECO:0000256" key="5">
    <source>
        <dbReference type="ARBA" id="ARBA00022777"/>
    </source>
</evidence>
<dbReference type="Gene3D" id="1.25.40.10">
    <property type="entry name" value="Tetratricopeptide repeat domain"/>
    <property type="match status" value="1"/>
</dbReference>
<evidence type="ECO:0000256" key="11">
    <source>
        <dbReference type="SAM" id="Phobius"/>
    </source>
</evidence>
<evidence type="ECO:0000313" key="14">
    <source>
        <dbReference type="Proteomes" id="UP001268256"/>
    </source>
</evidence>
<comment type="caution">
    <text evidence="13">The sequence shown here is derived from an EMBL/GenBank/DDBJ whole genome shotgun (WGS) entry which is preliminary data.</text>
</comment>
<keyword evidence="2" id="KW-0723">Serine/threonine-protein kinase</keyword>
<name>A0AAE4JYA2_9CYAN</name>
<keyword evidence="11" id="KW-0472">Membrane</keyword>
<dbReference type="PROSITE" id="PS00107">
    <property type="entry name" value="PROTEIN_KINASE_ATP"/>
    <property type="match status" value="1"/>
</dbReference>
<evidence type="ECO:0000313" key="13">
    <source>
        <dbReference type="EMBL" id="MDS3859512.1"/>
    </source>
</evidence>
<evidence type="ECO:0000256" key="2">
    <source>
        <dbReference type="ARBA" id="ARBA00022527"/>
    </source>
</evidence>
<proteinExistence type="predicted"/>
<dbReference type="Proteomes" id="UP001268256">
    <property type="component" value="Unassembled WGS sequence"/>
</dbReference>
<dbReference type="Pfam" id="PF00069">
    <property type="entry name" value="Pkinase"/>
    <property type="match status" value="1"/>
</dbReference>
<dbReference type="PANTHER" id="PTHR24363:SF0">
    <property type="entry name" value="SERINE_THREONINE KINASE LIKE DOMAIN CONTAINING 1"/>
    <property type="match status" value="1"/>
</dbReference>
<dbReference type="Gene3D" id="3.30.200.20">
    <property type="entry name" value="Phosphorylase Kinase, domain 1"/>
    <property type="match status" value="1"/>
</dbReference>
<dbReference type="EC" id="2.7.11.1" evidence="1"/>
<evidence type="ECO:0000256" key="6">
    <source>
        <dbReference type="ARBA" id="ARBA00022840"/>
    </source>
</evidence>
<sequence length="649" mass="69858">MIHQLIQDRYYILKLLGTGGFGETYLAKDIGRASNPLCIIKYLKPASTTAAFLKKLRQLFLRQAEILGRLGHHDQMPQLVSYFEQDGGFFIVHDYAEGHTLDQEFQTDQRWSESQATELLKNVLEILSFAHSQGVIHGDVKPENLVRRYRDNRIVLVDFGTVKQEQTQFTAPDGDVHVSIAVSTPGYTAAADGTVIPDYGRDVQAVGYLGIRALTGMSIAALPRDQETGEVIWSSLALANFELEAFISKLAHPLPEERFSNASEALRGLLHLTDFYAPVSVAVLAANTASNVALLESPPVLLTTTVDIPPATSVHGGLLTDTELANIDAWLPGDTTEEQTSTRDTAQLTLPPLTGPQKILIFGGMILALMAGIAGMVGGVGFVTTPSQSQTALDQAHQRRGTGAFDDCLKLAQQIPSTDKLYGQAQSLMIQCRLDPAKALDEDGQRPQALQLLAAIPKDDPAYIAAQELLGLWSDALLVQANQAYQSGNLDQAQAFIQAIPAQSPSHGIAQAALASWRAEFAANQATLAQARQAFDQQRWPEAITLAQQVRLNGQPVPEDSDYYHQNIAPLVQNAQTRQATAPETNPTPPNGTATSPSLDANSPPPEGTPAVTANSSPEVENLNNPNLASPTPTPSPEAIGNVEAVIAQ</sequence>
<evidence type="ECO:0000256" key="10">
    <source>
        <dbReference type="SAM" id="MobiDB-lite"/>
    </source>
</evidence>
<dbReference type="GO" id="GO:0005524">
    <property type="term" value="F:ATP binding"/>
    <property type="evidence" value="ECO:0007669"/>
    <property type="project" value="UniProtKB-UniRule"/>
</dbReference>
<dbReference type="InterPro" id="IPR011990">
    <property type="entry name" value="TPR-like_helical_dom_sf"/>
</dbReference>
<feature type="domain" description="Protein kinase" evidence="12">
    <location>
        <begin position="10"/>
        <end position="276"/>
    </location>
</feature>
<accession>A0AAE4JYA2</accession>
<dbReference type="Gene3D" id="1.10.510.10">
    <property type="entry name" value="Transferase(Phosphotransferase) domain 1"/>
    <property type="match status" value="1"/>
</dbReference>
<keyword evidence="6 9" id="KW-0067">ATP-binding</keyword>
<keyword evidence="5 13" id="KW-0418">Kinase</keyword>
<feature type="compositionally biased region" description="Polar residues" evidence="10">
    <location>
        <begin position="612"/>
        <end position="631"/>
    </location>
</feature>
<evidence type="ECO:0000256" key="4">
    <source>
        <dbReference type="ARBA" id="ARBA00022741"/>
    </source>
</evidence>
<dbReference type="InterPro" id="IPR000719">
    <property type="entry name" value="Prot_kinase_dom"/>
</dbReference>
<evidence type="ECO:0000256" key="9">
    <source>
        <dbReference type="PROSITE-ProRule" id="PRU10141"/>
    </source>
</evidence>
<keyword evidence="3" id="KW-0808">Transferase</keyword>
<dbReference type="PANTHER" id="PTHR24363">
    <property type="entry name" value="SERINE/THREONINE PROTEIN KINASE"/>
    <property type="match status" value="1"/>
</dbReference>
<gene>
    <name evidence="13" type="ORF">RIF25_01695</name>
</gene>
<dbReference type="GO" id="GO:0004674">
    <property type="term" value="F:protein serine/threonine kinase activity"/>
    <property type="evidence" value="ECO:0007669"/>
    <property type="project" value="UniProtKB-KW"/>
</dbReference>
<comment type="catalytic activity">
    <reaction evidence="8">
        <text>L-seryl-[protein] + ATP = O-phospho-L-seryl-[protein] + ADP + H(+)</text>
        <dbReference type="Rhea" id="RHEA:17989"/>
        <dbReference type="Rhea" id="RHEA-COMP:9863"/>
        <dbReference type="Rhea" id="RHEA-COMP:11604"/>
        <dbReference type="ChEBI" id="CHEBI:15378"/>
        <dbReference type="ChEBI" id="CHEBI:29999"/>
        <dbReference type="ChEBI" id="CHEBI:30616"/>
        <dbReference type="ChEBI" id="CHEBI:83421"/>
        <dbReference type="ChEBI" id="CHEBI:456216"/>
        <dbReference type="EC" id="2.7.11.1"/>
    </reaction>
</comment>